<dbReference type="HOGENOM" id="CLU_193596_0_0_11"/>
<organism evidence="2 3">
    <name type="scientific">Corynebacterium genitalium ATCC 33030</name>
    <dbReference type="NCBI Taxonomy" id="585529"/>
    <lineage>
        <taxon>Bacteria</taxon>
        <taxon>Bacillati</taxon>
        <taxon>Actinomycetota</taxon>
        <taxon>Actinomycetes</taxon>
        <taxon>Mycobacteriales</taxon>
        <taxon>Corynebacteriaceae</taxon>
        <taxon>Corynebacterium</taxon>
    </lineage>
</organism>
<keyword evidence="1" id="KW-0472">Membrane</keyword>
<dbReference type="Proteomes" id="UP000004208">
    <property type="component" value="Unassembled WGS sequence"/>
</dbReference>
<gene>
    <name evidence="2" type="ORF">HMPREF0291_11291</name>
</gene>
<accession>D7WEV3</accession>
<feature type="transmembrane region" description="Helical" evidence="1">
    <location>
        <begin position="21"/>
        <end position="40"/>
    </location>
</feature>
<dbReference type="OrthoDB" id="4424946at2"/>
<dbReference type="EMBL" id="ACLJ02000003">
    <property type="protein sequence ID" value="EFK53634.1"/>
    <property type="molecule type" value="Genomic_DNA"/>
</dbReference>
<reference evidence="2" key="1">
    <citation type="submission" date="2010-06" db="EMBL/GenBank/DDBJ databases">
        <authorList>
            <person name="Muzny D."/>
            <person name="Qin X."/>
            <person name="Buhay C."/>
            <person name="Dugan-Rocha S."/>
            <person name="Ding Y."/>
            <person name="Chen G."/>
            <person name="Hawes A."/>
            <person name="Holder M."/>
            <person name="Jhangiani S."/>
            <person name="Johnson A."/>
            <person name="Khan Z."/>
            <person name="Li Z."/>
            <person name="Liu W."/>
            <person name="Liu X."/>
            <person name="Perez L."/>
            <person name="Shen H."/>
            <person name="Wang Q."/>
            <person name="Watt J."/>
            <person name="Xi L."/>
            <person name="Xin Y."/>
            <person name="Zhou J."/>
            <person name="Deng J."/>
            <person name="Jiang H."/>
            <person name="Liu Y."/>
            <person name="Qu J."/>
            <person name="Song X.-Z."/>
            <person name="Zhang L."/>
            <person name="Villasana D."/>
            <person name="Johnson A."/>
            <person name="Liu J."/>
            <person name="Liyanage D."/>
            <person name="Lorensuhewa L."/>
            <person name="Robinson T."/>
            <person name="Song A."/>
            <person name="Song B.-B."/>
            <person name="Dinh H."/>
            <person name="Thornton R."/>
            <person name="Coyle M."/>
            <person name="Francisco L."/>
            <person name="Jackson L."/>
            <person name="Javaid M."/>
            <person name="Korchina V."/>
            <person name="Kovar C."/>
            <person name="Mata R."/>
            <person name="Mathew T."/>
            <person name="Ngo R."/>
            <person name="Nguyen L."/>
            <person name="Nguyen N."/>
            <person name="Okwuonu G."/>
            <person name="Ongeri F."/>
            <person name="Pham C."/>
            <person name="Simmons D."/>
            <person name="Wilczek-Boney K."/>
            <person name="Hale W."/>
            <person name="Jakkamsetti A."/>
            <person name="Pham P."/>
            <person name="Ruth R."/>
            <person name="San Lucas F."/>
            <person name="Warren J."/>
            <person name="Zhang J."/>
            <person name="Zhao Z."/>
            <person name="Zhou C."/>
            <person name="Zhu D."/>
            <person name="Lee S."/>
            <person name="Bess C."/>
            <person name="Blankenburg K."/>
            <person name="Forbes L."/>
            <person name="Fu Q."/>
            <person name="Gubbala S."/>
            <person name="Hirani K."/>
            <person name="Jayaseelan J.C."/>
            <person name="Lara F."/>
            <person name="Munidasa M."/>
            <person name="Palculict T."/>
            <person name="Patil S."/>
            <person name="Pu L.-L."/>
            <person name="Saada N."/>
            <person name="Tang L."/>
            <person name="Weissenberger G."/>
            <person name="Zhu Y."/>
            <person name="Hemphill L."/>
            <person name="Shang Y."/>
            <person name="Youmans B."/>
            <person name="Ayvaz T."/>
            <person name="Ross M."/>
            <person name="Santibanez J."/>
            <person name="Aqrawi P."/>
            <person name="Gross S."/>
            <person name="Joshi V."/>
            <person name="Fowler G."/>
            <person name="Nazareth L."/>
            <person name="Reid J."/>
            <person name="Worley K."/>
            <person name="Petrosino J."/>
            <person name="Highlander S."/>
            <person name="Gibbs R."/>
        </authorList>
    </citation>
    <scope>NUCLEOTIDE SEQUENCE [LARGE SCALE GENOMIC DNA]</scope>
    <source>
        <strain evidence="2">ATCC 33030</strain>
    </source>
</reference>
<name>D7WEV3_9CORY</name>
<comment type="caution">
    <text evidence="2">The sequence shown here is derived from an EMBL/GenBank/DDBJ whole genome shotgun (WGS) entry which is preliminary data.</text>
</comment>
<evidence type="ECO:0000256" key="1">
    <source>
        <dbReference type="SAM" id="Phobius"/>
    </source>
</evidence>
<dbReference type="eggNOG" id="ENOG5031JSC">
    <property type="taxonomic scope" value="Bacteria"/>
</dbReference>
<protein>
    <recommendedName>
        <fullName evidence="4">Secreted protein</fullName>
    </recommendedName>
</protein>
<evidence type="ECO:0000313" key="2">
    <source>
        <dbReference type="EMBL" id="EFK53634.1"/>
    </source>
</evidence>
<sequence length="77" mass="8434">MTIQPRPNNPIEARKQAVRRYSRNGALWVGGGVVGGVALALLTQTWSLIVLGFVVAVVGGMVNYSKVQKIINHRDQY</sequence>
<keyword evidence="3" id="KW-1185">Reference proteome</keyword>
<proteinExistence type="predicted"/>
<evidence type="ECO:0000313" key="3">
    <source>
        <dbReference type="Proteomes" id="UP000004208"/>
    </source>
</evidence>
<dbReference type="AlphaFoldDB" id="D7WEV3"/>
<evidence type="ECO:0008006" key="4">
    <source>
        <dbReference type="Google" id="ProtNLM"/>
    </source>
</evidence>
<feature type="transmembrane region" description="Helical" evidence="1">
    <location>
        <begin position="46"/>
        <end position="64"/>
    </location>
</feature>
<dbReference type="RefSeq" id="WP_005289620.1">
    <property type="nucleotide sequence ID" value="NZ_CM000961.1"/>
</dbReference>
<keyword evidence="1" id="KW-0812">Transmembrane</keyword>
<keyword evidence="1" id="KW-1133">Transmembrane helix</keyword>
<dbReference type="STRING" id="585529.HMPREF0291_11291"/>